<dbReference type="EMBL" id="HBHX01061813">
    <property type="protein sequence ID" value="CAE0142100.1"/>
    <property type="molecule type" value="Transcribed_RNA"/>
</dbReference>
<feature type="region of interest" description="Disordered" evidence="1">
    <location>
        <begin position="110"/>
        <end position="135"/>
    </location>
</feature>
<accession>A0A7S3BT76</accession>
<keyword evidence="2" id="KW-0812">Transmembrane</keyword>
<keyword evidence="2" id="KW-0472">Membrane</keyword>
<evidence type="ECO:0000256" key="1">
    <source>
        <dbReference type="SAM" id="MobiDB-lite"/>
    </source>
</evidence>
<name>A0A7S3BT76_9EUKA</name>
<evidence type="ECO:0000256" key="2">
    <source>
        <dbReference type="SAM" id="Phobius"/>
    </source>
</evidence>
<dbReference type="AlphaFoldDB" id="A0A7S3BT76"/>
<protein>
    <recommendedName>
        <fullName evidence="3">BAP29/BAP31 transmembrane domain-containing protein</fullName>
    </recommendedName>
</protein>
<sequence>MPSNKVRGAITQWVTAVCELPAIRYGFTAVMLLNLFYFYFVMDALLHPFYDLGFLSPLDNAPTCESKVALFRNERNAYITGFSLFMFLVLRRLIDIQSKLHQARSEVKATGVPPMGQPVGVPMGQPVPSGKSHAE</sequence>
<reference evidence="4" key="1">
    <citation type="submission" date="2021-01" db="EMBL/GenBank/DDBJ databases">
        <authorList>
            <person name="Corre E."/>
            <person name="Pelletier E."/>
            <person name="Niang G."/>
            <person name="Scheremetjew M."/>
            <person name="Finn R."/>
            <person name="Kale V."/>
            <person name="Holt S."/>
            <person name="Cochrane G."/>
            <person name="Meng A."/>
            <person name="Brown T."/>
            <person name="Cohen L."/>
        </authorList>
    </citation>
    <scope>NUCLEOTIDE SEQUENCE</scope>
    <source>
        <strain evidence="4">CCMP281</strain>
    </source>
</reference>
<evidence type="ECO:0000313" key="4">
    <source>
        <dbReference type="EMBL" id="CAE0142100.1"/>
    </source>
</evidence>
<dbReference type="InterPro" id="IPR040463">
    <property type="entry name" value="BAP29/BAP31_N"/>
</dbReference>
<feature type="domain" description="BAP29/BAP31 transmembrane" evidence="3">
    <location>
        <begin position="65"/>
        <end position="109"/>
    </location>
</feature>
<feature type="transmembrane region" description="Helical" evidence="2">
    <location>
        <begin position="77"/>
        <end position="94"/>
    </location>
</feature>
<feature type="compositionally biased region" description="Low complexity" evidence="1">
    <location>
        <begin position="111"/>
        <end position="128"/>
    </location>
</feature>
<dbReference type="Pfam" id="PF05529">
    <property type="entry name" value="Bap31"/>
    <property type="match status" value="1"/>
</dbReference>
<keyword evidence="2" id="KW-1133">Transmembrane helix</keyword>
<gene>
    <name evidence="4" type="ORF">HERI1096_LOCUS34149</name>
</gene>
<feature type="transmembrane region" description="Helical" evidence="2">
    <location>
        <begin position="21"/>
        <end position="40"/>
    </location>
</feature>
<proteinExistence type="predicted"/>
<organism evidence="4">
    <name type="scientific">Haptolina ericina</name>
    <dbReference type="NCBI Taxonomy" id="156174"/>
    <lineage>
        <taxon>Eukaryota</taxon>
        <taxon>Haptista</taxon>
        <taxon>Haptophyta</taxon>
        <taxon>Prymnesiophyceae</taxon>
        <taxon>Prymnesiales</taxon>
        <taxon>Prymnesiaceae</taxon>
        <taxon>Haptolina</taxon>
    </lineage>
</organism>
<evidence type="ECO:0000259" key="3">
    <source>
        <dbReference type="Pfam" id="PF05529"/>
    </source>
</evidence>